<organism evidence="3 4">
    <name type="scientific">Candidatus Fervidibacter japonicus</name>
    <dbReference type="NCBI Taxonomy" id="2035412"/>
    <lineage>
        <taxon>Bacteria</taxon>
        <taxon>Candidatus Fervidibacterota</taxon>
        <taxon>Candidatus Fervidibacter</taxon>
    </lineage>
</organism>
<evidence type="ECO:0008006" key="5">
    <source>
        <dbReference type="Google" id="ProtNLM"/>
    </source>
</evidence>
<dbReference type="AlphaFoldDB" id="A0A2H5XCU7"/>
<keyword evidence="2" id="KW-1005">Bacterial flagellum biogenesis</keyword>
<protein>
    <recommendedName>
        <fullName evidence="5">Basal-body rod modification protein FlgD</fullName>
    </recommendedName>
</protein>
<dbReference type="Pfam" id="PF03963">
    <property type="entry name" value="FlgD"/>
    <property type="match status" value="1"/>
</dbReference>
<comment type="caution">
    <text evidence="3">The sequence shown here is derived from an EMBL/GenBank/DDBJ whole genome shotgun (WGS) entry which is preliminary data.</text>
</comment>
<evidence type="ECO:0000313" key="4">
    <source>
        <dbReference type="Proteomes" id="UP000236173"/>
    </source>
</evidence>
<gene>
    <name evidence="3" type="ORF">HRbin17_01517</name>
</gene>
<proteinExistence type="inferred from homology"/>
<accession>A0A2H5XCU7</accession>
<evidence type="ECO:0000256" key="1">
    <source>
        <dbReference type="ARBA" id="ARBA00010577"/>
    </source>
</evidence>
<sequence length="141" mass="14730">MPAAVSPSTPVAGQQVADARRTTLSASDFWQLLLKQLQMQDPFNTGDTQAMLQQFVSLQVAQTATEVADGLQRLQALLLLGRSVQAVVNGQLQTGMVVGVALAGDGPTLSVRVGEGTVTVPLNSVSGVWIANADGGDERWA</sequence>
<dbReference type="InterPro" id="IPR005648">
    <property type="entry name" value="FlgD"/>
</dbReference>
<evidence type="ECO:0000256" key="2">
    <source>
        <dbReference type="ARBA" id="ARBA00022795"/>
    </source>
</evidence>
<dbReference type="Proteomes" id="UP000236173">
    <property type="component" value="Unassembled WGS sequence"/>
</dbReference>
<evidence type="ECO:0000313" key="3">
    <source>
        <dbReference type="EMBL" id="GBC98996.1"/>
    </source>
</evidence>
<dbReference type="GO" id="GO:0044781">
    <property type="term" value="P:bacterial-type flagellum organization"/>
    <property type="evidence" value="ECO:0007669"/>
    <property type="project" value="UniProtKB-KW"/>
</dbReference>
<name>A0A2H5XCU7_9BACT</name>
<dbReference type="EMBL" id="BEHT01000019">
    <property type="protein sequence ID" value="GBC98996.1"/>
    <property type="molecule type" value="Genomic_DNA"/>
</dbReference>
<comment type="similarity">
    <text evidence="1">Belongs to the FlgD family.</text>
</comment>
<reference evidence="4" key="1">
    <citation type="submission" date="2017-09" db="EMBL/GenBank/DDBJ databases">
        <title>Metaegenomics of thermophilic ammonia-oxidizing enrichment culture.</title>
        <authorList>
            <person name="Kato S."/>
            <person name="Suzuki K."/>
        </authorList>
    </citation>
    <scope>NUCLEOTIDE SEQUENCE [LARGE SCALE GENOMIC DNA]</scope>
</reference>